<dbReference type="Proteomes" id="UP000426424">
    <property type="component" value="Chromosome"/>
</dbReference>
<comment type="function">
    <text evidence="3">NDH-1 shuttles electrons from NADH, via FMN and iron-sulfur (Fe-S) centers, to quinones in the respiratory chain. The immediate electron acceptor for the enzyme in this species is believed to be ubiquinone. Couples the redox reaction to proton translocation (for every two electrons transferred, four hydrogen ions are translocated across the cytoplasmic membrane), and thus conserves the redox energy in a proton gradient.</text>
</comment>
<evidence type="ECO:0000256" key="1">
    <source>
        <dbReference type="ARBA" id="ARBA00007569"/>
    </source>
</evidence>
<evidence type="ECO:0000256" key="5">
    <source>
        <dbReference type="RuleBase" id="RU003582"/>
    </source>
</evidence>
<keyword evidence="3 4" id="KW-0520">NAD</keyword>
<dbReference type="Pfam" id="PF00329">
    <property type="entry name" value="Complex1_30kDa"/>
    <property type="match status" value="1"/>
</dbReference>
<keyword evidence="3" id="KW-0472">Membrane</keyword>
<dbReference type="GO" id="GO:0048038">
    <property type="term" value="F:quinone binding"/>
    <property type="evidence" value="ECO:0007669"/>
    <property type="project" value="UniProtKB-KW"/>
</dbReference>
<dbReference type="EC" id="7.1.1.-" evidence="3"/>
<dbReference type="NCBIfam" id="NF004730">
    <property type="entry name" value="PRK06074.1-1"/>
    <property type="match status" value="1"/>
</dbReference>
<dbReference type="AlphaFoldDB" id="A0A6I6EFZ1"/>
<dbReference type="HAMAP" id="MF_01357">
    <property type="entry name" value="NDH1_NuoC"/>
    <property type="match status" value="1"/>
</dbReference>
<evidence type="ECO:0000313" key="7">
    <source>
        <dbReference type="EMBL" id="QGU32267.1"/>
    </source>
</evidence>
<organism evidence="7 8">
    <name type="scientific">Thermochromatium tepidum ATCC 43061</name>
    <dbReference type="NCBI Taxonomy" id="316276"/>
    <lineage>
        <taxon>Bacteria</taxon>
        <taxon>Pseudomonadati</taxon>
        <taxon>Pseudomonadota</taxon>
        <taxon>Gammaproteobacteria</taxon>
        <taxon>Chromatiales</taxon>
        <taxon>Chromatiaceae</taxon>
        <taxon>Thermochromatium</taxon>
    </lineage>
</organism>
<dbReference type="GO" id="GO:0050136">
    <property type="term" value="F:NADH dehydrogenase (quinone) (non-electrogenic) activity"/>
    <property type="evidence" value="ECO:0007669"/>
    <property type="project" value="UniProtKB-UniRule"/>
</dbReference>
<keyword evidence="8" id="KW-1185">Reference proteome</keyword>
<dbReference type="RefSeq" id="WP_153974465.1">
    <property type="nucleotide sequence ID" value="NZ_CP039268.1"/>
</dbReference>
<dbReference type="InterPro" id="IPR020396">
    <property type="entry name" value="NADH_UbQ_OxRdtase_CS"/>
</dbReference>
<evidence type="ECO:0000256" key="2">
    <source>
        <dbReference type="ARBA" id="ARBA00022448"/>
    </source>
</evidence>
<comment type="catalytic activity">
    <reaction evidence="3 5">
        <text>a quinone + NADH + 5 H(+)(in) = a quinol + NAD(+) + 4 H(+)(out)</text>
        <dbReference type="Rhea" id="RHEA:57888"/>
        <dbReference type="ChEBI" id="CHEBI:15378"/>
        <dbReference type="ChEBI" id="CHEBI:24646"/>
        <dbReference type="ChEBI" id="CHEBI:57540"/>
        <dbReference type="ChEBI" id="CHEBI:57945"/>
        <dbReference type="ChEBI" id="CHEBI:132124"/>
    </reaction>
</comment>
<sequence length="235" mass="26852">MVTQILTRNARLDTLAASIRAHFAEPGFELIDAFGELTLIAPAERLLDTAQMLRDHDDFRFEQLIDLCGVDYAVYGQSEWETEEASSIGFGRGVKPGLGITVDDPKRFAVVVHLLSLTHNWRLRVRVHVSAAEPILDSMVSVWDSANWFEREAFDLFGILFRGHPDLRRILTDYGFIGHPFRKDFPLSGQVEMRYDPERKRVVYEPVSIEPRVLVPRVIREDSRYLGSGEEGRHA</sequence>
<dbReference type="EMBL" id="CP039268">
    <property type="protein sequence ID" value="QGU32267.1"/>
    <property type="molecule type" value="Genomic_DNA"/>
</dbReference>
<dbReference type="GO" id="GO:0008137">
    <property type="term" value="F:NADH dehydrogenase (ubiquinone) activity"/>
    <property type="evidence" value="ECO:0007669"/>
    <property type="project" value="InterPro"/>
</dbReference>
<feature type="domain" description="NADH:ubiquinone oxidoreductase 30kDa subunit" evidence="6">
    <location>
        <begin position="42"/>
        <end position="190"/>
    </location>
</feature>
<keyword evidence="3 5" id="KW-0874">Quinone</keyword>
<keyword evidence="3 4" id="KW-1278">Translocase</keyword>
<dbReference type="Gene3D" id="3.30.460.80">
    <property type="entry name" value="NADH:ubiquinone oxidoreductase, 30kDa subunit"/>
    <property type="match status" value="1"/>
</dbReference>
<dbReference type="OrthoDB" id="9803286at2"/>
<dbReference type="KEGG" id="ttp:E6P07_04235"/>
<keyword evidence="2 3" id="KW-0813">Transport</keyword>
<name>A0A6I6EFZ1_THETI</name>
<dbReference type="InterPro" id="IPR001268">
    <property type="entry name" value="NADH_UbQ_OxRdtase_30kDa_su"/>
</dbReference>
<evidence type="ECO:0000313" key="8">
    <source>
        <dbReference type="Proteomes" id="UP000426424"/>
    </source>
</evidence>
<dbReference type="SUPFAM" id="SSF143243">
    <property type="entry name" value="Nqo5-like"/>
    <property type="match status" value="1"/>
</dbReference>
<dbReference type="GO" id="GO:0005886">
    <property type="term" value="C:plasma membrane"/>
    <property type="evidence" value="ECO:0007669"/>
    <property type="project" value="UniProtKB-SubCell"/>
</dbReference>
<evidence type="ECO:0000259" key="6">
    <source>
        <dbReference type="Pfam" id="PF00329"/>
    </source>
</evidence>
<dbReference type="InterPro" id="IPR010218">
    <property type="entry name" value="NADH_DH_suC"/>
</dbReference>
<dbReference type="PANTHER" id="PTHR10884">
    <property type="entry name" value="NADH DEHYDROGENASE UBIQUINONE IRON-SULFUR PROTEIN 3"/>
    <property type="match status" value="1"/>
</dbReference>
<keyword evidence="7" id="KW-0560">Oxidoreductase</keyword>
<reference evidence="7 8" key="1">
    <citation type="submission" date="2019-12" db="EMBL/GenBank/DDBJ databases">
        <title>The complete genome of the thermophilic, anoxygenic phototrophic gammaproteobacterium Thermochromatium tepidum.</title>
        <authorList>
            <person name="Sattley W.M."/>
            <person name="Swingley W.D."/>
            <person name="Burchell B.M."/>
            <person name="Gurbani S.A."/>
            <person name="Kujawa C.M."/>
            <person name="Nuccio D.A."/>
            <person name="Schladweiler J."/>
            <person name="Shaffer K.N."/>
            <person name="Stokes L.M."/>
            <person name="Touchman J.W."/>
            <person name="Blankenship R.E."/>
            <person name="Madigan M.T."/>
        </authorList>
    </citation>
    <scope>NUCLEOTIDE SEQUENCE [LARGE SCALE GENOMIC DNA]</scope>
    <source>
        <strain evidence="7 8">ATCC 43061</strain>
    </source>
</reference>
<keyword evidence="3" id="KW-1003">Cell membrane</keyword>
<keyword evidence="3" id="KW-0830">Ubiquinone</keyword>
<comment type="subcellular location">
    <subcellularLocation>
        <location evidence="3">Cell membrane</location>
        <topology evidence="3">Peripheral membrane protein</topology>
        <orientation evidence="3">Cytoplasmic side</orientation>
    </subcellularLocation>
</comment>
<evidence type="ECO:0000256" key="4">
    <source>
        <dbReference type="RuleBase" id="RU003456"/>
    </source>
</evidence>
<accession>A0A6I6EFZ1</accession>
<dbReference type="InterPro" id="IPR037232">
    <property type="entry name" value="NADH_quin_OxRdtase_su_C/D-like"/>
</dbReference>
<gene>
    <name evidence="3" type="primary">nuoC</name>
    <name evidence="7" type="ORF">E6P07_04235</name>
</gene>
<evidence type="ECO:0000256" key="3">
    <source>
        <dbReference type="HAMAP-Rule" id="MF_01357"/>
    </source>
</evidence>
<comment type="subunit">
    <text evidence="3">NDH-1 is composed of 14 different subunits. Subunits NuoB, C, D, E, F, and G constitute the peripheral sector of the complex.</text>
</comment>
<dbReference type="PROSITE" id="PS00542">
    <property type="entry name" value="COMPLEX1_30K"/>
    <property type="match status" value="1"/>
</dbReference>
<protein>
    <recommendedName>
        <fullName evidence="3">NADH-quinone oxidoreductase subunit C</fullName>
        <ecNumber evidence="3">7.1.1.-</ecNumber>
    </recommendedName>
    <alternativeName>
        <fullName evidence="3">NADH dehydrogenase I subunit C</fullName>
    </alternativeName>
    <alternativeName>
        <fullName evidence="3">NDH-1 subunit C</fullName>
    </alternativeName>
</protein>
<comment type="similarity">
    <text evidence="1 3 4">Belongs to the complex I 30 kDa subunit family.</text>
</comment>
<dbReference type="PANTHER" id="PTHR10884:SF14">
    <property type="entry name" value="NADH DEHYDROGENASE [UBIQUINONE] IRON-SULFUR PROTEIN 3, MITOCHONDRIAL"/>
    <property type="match status" value="1"/>
</dbReference>
<proteinExistence type="inferred from homology"/>